<keyword evidence="5" id="KW-0547">Nucleotide-binding</keyword>
<evidence type="ECO:0000256" key="1">
    <source>
        <dbReference type="ARBA" id="ARBA00004651"/>
    </source>
</evidence>
<dbReference type="PANTHER" id="PTHR24221">
    <property type="entry name" value="ATP-BINDING CASSETTE SUB-FAMILY B"/>
    <property type="match status" value="1"/>
</dbReference>
<evidence type="ECO:0000256" key="9">
    <source>
        <dbReference type="SAM" id="Phobius"/>
    </source>
</evidence>
<evidence type="ECO:0000256" key="3">
    <source>
        <dbReference type="ARBA" id="ARBA00022475"/>
    </source>
</evidence>
<dbReference type="InterPro" id="IPR003593">
    <property type="entry name" value="AAA+_ATPase"/>
</dbReference>
<evidence type="ECO:0000256" key="6">
    <source>
        <dbReference type="ARBA" id="ARBA00022840"/>
    </source>
</evidence>
<evidence type="ECO:0000259" key="10">
    <source>
        <dbReference type="PROSITE" id="PS50893"/>
    </source>
</evidence>
<dbReference type="Pfam" id="PF03412">
    <property type="entry name" value="Peptidase_C39"/>
    <property type="match status" value="1"/>
</dbReference>
<name>A0A1X7ALF7_9GAMM</name>
<dbReference type="InterPro" id="IPR017750">
    <property type="entry name" value="ATPase_T1SS"/>
</dbReference>
<dbReference type="GO" id="GO:0016887">
    <property type="term" value="F:ATP hydrolysis activity"/>
    <property type="evidence" value="ECO:0007669"/>
    <property type="project" value="InterPro"/>
</dbReference>
<organism evidence="13 14">
    <name type="scientific">Parendozoicomonas haliclonae</name>
    <dbReference type="NCBI Taxonomy" id="1960125"/>
    <lineage>
        <taxon>Bacteria</taxon>
        <taxon>Pseudomonadati</taxon>
        <taxon>Pseudomonadota</taxon>
        <taxon>Gammaproteobacteria</taxon>
        <taxon>Oceanospirillales</taxon>
        <taxon>Endozoicomonadaceae</taxon>
        <taxon>Parendozoicomonas</taxon>
    </lineage>
</organism>
<dbReference type="GO" id="GO:0005886">
    <property type="term" value="C:plasma membrane"/>
    <property type="evidence" value="ECO:0007669"/>
    <property type="project" value="UniProtKB-SubCell"/>
</dbReference>
<dbReference type="InterPro" id="IPR003439">
    <property type="entry name" value="ABC_transporter-like_ATP-bd"/>
</dbReference>
<keyword evidence="3" id="KW-1003">Cell membrane</keyword>
<feature type="transmembrane region" description="Helical" evidence="9">
    <location>
        <begin position="316"/>
        <end position="336"/>
    </location>
</feature>
<feature type="domain" description="Peptidase C39" evidence="12">
    <location>
        <begin position="19"/>
        <end position="143"/>
    </location>
</feature>
<evidence type="ECO:0000256" key="4">
    <source>
        <dbReference type="ARBA" id="ARBA00022692"/>
    </source>
</evidence>
<feature type="transmembrane region" description="Helical" evidence="9">
    <location>
        <begin position="179"/>
        <end position="201"/>
    </location>
</feature>
<dbReference type="InterPro" id="IPR011527">
    <property type="entry name" value="ABC1_TM_dom"/>
</dbReference>
<comment type="subcellular location">
    <subcellularLocation>
        <location evidence="1">Cell membrane</location>
        <topology evidence="1">Multi-pass membrane protein</topology>
    </subcellularLocation>
</comment>
<dbReference type="EMBL" id="FWPT01000004">
    <property type="protein sequence ID" value="SMA45866.1"/>
    <property type="molecule type" value="Genomic_DNA"/>
</dbReference>
<dbReference type="InterPro" id="IPR036640">
    <property type="entry name" value="ABC1_TM_sf"/>
</dbReference>
<dbReference type="NCBIfam" id="TIGR03375">
    <property type="entry name" value="type_I_sec_LssB"/>
    <property type="match status" value="1"/>
</dbReference>
<feature type="domain" description="ABC transporter" evidence="10">
    <location>
        <begin position="491"/>
        <end position="724"/>
    </location>
</feature>
<dbReference type="CDD" id="cd18587">
    <property type="entry name" value="ABC_6TM_LapB_like"/>
    <property type="match status" value="1"/>
</dbReference>
<sequence length="725" mass="79308">MPPGAGNQQSNPEWGLPRDGSTHLDPLLDCLVTVTQIHGSPSSADALKHGLPLQDGRLTAELFIRAAARGGFSARLVKTRLGKISPLVTPAVLLLKGRRACVLTAIDRKKKVARVILPESGNGTREVTLHMLAKEYTGHAFFIREKYQYDDRAPETLSIRSRHWFWGTMTKSWRIYRDVLLASLLINIFAVASPLFVMNVYDRVVPNNAIETLWVLAAGALTLFTFDTVLKMMRSYFIDIAGKKSDVLLSARIFERVMGLSMASRPQSVGSFSRNIQEFESIRDFITSSTITALVDLPFTIIILLAIGFIGGPLVVIPVIGALIIALYGFALLGPLRRSVDKTVRSSAQKNATLIEVLTNIETLKVARAESDLQARWEKNVGHIAKWGIKSKLLSSSAGTIAGYIQQVVTVAMVVAGVYLIAEGELSMGGLIAGVMLSGRALAPMAQVAGLSTRYNQSKVALNALNDIMKLPMDRPEGKSYAHRPVLKGNIEFEQVNFSYPGQEFKALNNVSLRIRAGEKVGIIGRIGSGKTTVEKMLLGLYQPESGAVRIDGVDIRQINPSDLRHNIGCSLQDSMLMYGTLKENIALGVSYMDDGAILQAAEFSGVKEFADRHPEGLNMQVGERGSNLSGGQRQSVAIARAMLVDAPIMLLDEPCSSMDNTTETRLRESLRHYCQNRTLVLVTHKASMLDLVDRLIVMDQGRVVADGPKEQVFAALREGKLRIS</sequence>
<evidence type="ECO:0000259" key="12">
    <source>
        <dbReference type="PROSITE" id="PS50990"/>
    </source>
</evidence>
<proteinExistence type="predicted"/>
<dbReference type="OrthoDB" id="9806127at2"/>
<keyword evidence="2" id="KW-0813">Transport</keyword>
<evidence type="ECO:0000256" key="2">
    <source>
        <dbReference type="ARBA" id="ARBA00022448"/>
    </source>
</evidence>
<evidence type="ECO:0000256" key="8">
    <source>
        <dbReference type="ARBA" id="ARBA00023136"/>
    </source>
</evidence>
<dbReference type="GO" id="GO:0005524">
    <property type="term" value="F:ATP binding"/>
    <property type="evidence" value="ECO:0007669"/>
    <property type="project" value="UniProtKB-KW"/>
</dbReference>
<dbReference type="InterPro" id="IPR005074">
    <property type="entry name" value="Peptidase_C39"/>
</dbReference>
<evidence type="ECO:0000313" key="14">
    <source>
        <dbReference type="Proteomes" id="UP000196573"/>
    </source>
</evidence>
<accession>A0A1X7ALF7</accession>
<dbReference type="PROSITE" id="PS50990">
    <property type="entry name" value="PEPTIDASE_C39"/>
    <property type="match status" value="1"/>
</dbReference>
<protein>
    <submittedName>
        <fullName evidence="13">Toxin RTX-I translocation ATP-binding protein</fullName>
    </submittedName>
</protein>
<dbReference type="InterPro" id="IPR027417">
    <property type="entry name" value="P-loop_NTPase"/>
</dbReference>
<dbReference type="GO" id="GO:0006508">
    <property type="term" value="P:proteolysis"/>
    <property type="evidence" value="ECO:0007669"/>
    <property type="project" value="InterPro"/>
</dbReference>
<dbReference type="Gene3D" id="3.40.50.300">
    <property type="entry name" value="P-loop containing nucleotide triphosphate hydrolases"/>
    <property type="match status" value="1"/>
</dbReference>
<keyword evidence="6 13" id="KW-0067">ATP-binding</keyword>
<dbReference type="Proteomes" id="UP000196573">
    <property type="component" value="Unassembled WGS sequence"/>
</dbReference>
<feature type="domain" description="ABC transmembrane type-1" evidence="11">
    <location>
        <begin position="179"/>
        <end position="457"/>
    </location>
</feature>
<dbReference type="SMART" id="SM00382">
    <property type="entry name" value="AAA"/>
    <property type="match status" value="1"/>
</dbReference>
<feature type="transmembrane region" description="Helical" evidence="9">
    <location>
        <begin position="401"/>
        <end position="422"/>
    </location>
</feature>
<dbReference type="Gene3D" id="3.90.70.10">
    <property type="entry name" value="Cysteine proteinases"/>
    <property type="match status" value="1"/>
</dbReference>
<reference evidence="13 14" key="1">
    <citation type="submission" date="2017-03" db="EMBL/GenBank/DDBJ databases">
        <authorList>
            <person name="Afonso C.L."/>
            <person name="Miller P.J."/>
            <person name="Scott M.A."/>
            <person name="Spackman E."/>
            <person name="Goraichik I."/>
            <person name="Dimitrov K.M."/>
            <person name="Suarez D.L."/>
            <person name="Swayne D.E."/>
        </authorList>
    </citation>
    <scope>NUCLEOTIDE SEQUENCE [LARGE SCALE GENOMIC DNA]</scope>
    <source>
        <strain evidence="13">SB41UT1</strain>
    </source>
</reference>
<evidence type="ECO:0000256" key="5">
    <source>
        <dbReference type="ARBA" id="ARBA00022741"/>
    </source>
</evidence>
<evidence type="ECO:0000256" key="7">
    <source>
        <dbReference type="ARBA" id="ARBA00022989"/>
    </source>
</evidence>
<dbReference type="PROSITE" id="PS50929">
    <property type="entry name" value="ABC_TM1F"/>
    <property type="match status" value="1"/>
</dbReference>
<keyword evidence="14" id="KW-1185">Reference proteome</keyword>
<keyword evidence="8 9" id="KW-0472">Membrane</keyword>
<gene>
    <name evidence="13" type="primary">apxIB_2</name>
    <name evidence="13" type="ORF">EHSB41UT_02015</name>
</gene>
<keyword evidence="4 9" id="KW-0812">Transmembrane</keyword>
<dbReference type="CDD" id="cd03245">
    <property type="entry name" value="ABCC_bacteriocin_exporters"/>
    <property type="match status" value="1"/>
</dbReference>
<dbReference type="Pfam" id="PF00664">
    <property type="entry name" value="ABC_membrane"/>
    <property type="match status" value="1"/>
</dbReference>
<feature type="transmembrane region" description="Helical" evidence="9">
    <location>
        <begin position="291"/>
        <end position="310"/>
    </location>
</feature>
<dbReference type="SUPFAM" id="SSF90123">
    <property type="entry name" value="ABC transporter transmembrane region"/>
    <property type="match status" value="1"/>
</dbReference>
<dbReference type="Gene3D" id="1.20.1560.10">
    <property type="entry name" value="ABC transporter type 1, transmembrane domain"/>
    <property type="match status" value="1"/>
</dbReference>
<evidence type="ECO:0000313" key="13">
    <source>
        <dbReference type="EMBL" id="SMA45866.1"/>
    </source>
</evidence>
<keyword evidence="7 9" id="KW-1133">Transmembrane helix</keyword>
<feature type="transmembrane region" description="Helical" evidence="9">
    <location>
        <begin position="213"/>
        <end position="230"/>
    </location>
</feature>
<dbReference type="SUPFAM" id="SSF52540">
    <property type="entry name" value="P-loop containing nucleoside triphosphate hydrolases"/>
    <property type="match status" value="1"/>
</dbReference>
<dbReference type="PROSITE" id="PS50893">
    <property type="entry name" value="ABC_TRANSPORTER_2"/>
    <property type="match status" value="1"/>
</dbReference>
<dbReference type="GO" id="GO:0008233">
    <property type="term" value="F:peptidase activity"/>
    <property type="evidence" value="ECO:0007669"/>
    <property type="project" value="InterPro"/>
</dbReference>
<dbReference type="AlphaFoldDB" id="A0A1X7ALF7"/>
<dbReference type="GO" id="GO:0034040">
    <property type="term" value="F:ATPase-coupled lipid transmembrane transporter activity"/>
    <property type="evidence" value="ECO:0007669"/>
    <property type="project" value="TreeGrafter"/>
</dbReference>
<dbReference type="CDD" id="cd02421">
    <property type="entry name" value="Peptidase_C39_likeD"/>
    <property type="match status" value="1"/>
</dbReference>
<dbReference type="FunFam" id="3.40.50.300:FF:000299">
    <property type="entry name" value="ABC transporter ATP-binding protein/permease"/>
    <property type="match status" value="1"/>
</dbReference>
<dbReference type="InterPro" id="IPR039421">
    <property type="entry name" value="Type_1_exporter"/>
</dbReference>
<dbReference type="Pfam" id="PF00005">
    <property type="entry name" value="ABC_tran"/>
    <property type="match status" value="1"/>
</dbReference>
<dbReference type="PANTHER" id="PTHR24221:SF248">
    <property type="entry name" value="ABC TRANSPORTER TRANSMEMBRANE REGION"/>
    <property type="match status" value="1"/>
</dbReference>
<evidence type="ECO:0000259" key="11">
    <source>
        <dbReference type="PROSITE" id="PS50929"/>
    </source>
</evidence>
<dbReference type="GO" id="GO:0140359">
    <property type="term" value="F:ABC-type transporter activity"/>
    <property type="evidence" value="ECO:0007669"/>
    <property type="project" value="InterPro"/>
</dbReference>